<feature type="transmembrane region" description="Helical" evidence="15">
    <location>
        <begin position="154"/>
        <end position="175"/>
    </location>
</feature>
<keyword evidence="12" id="KW-0449">Lipoprotein</keyword>
<reference evidence="17" key="2">
    <citation type="submission" date="2025-08" db="UniProtKB">
        <authorList>
            <consortium name="Ensembl"/>
        </authorList>
    </citation>
    <scope>IDENTIFICATION</scope>
</reference>
<evidence type="ECO:0000259" key="16">
    <source>
        <dbReference type="PROSITE" id="PS50262"/>
    </source>
</evidence>
<evidence type="ECO:0000256" key="14">
    <source>
        <dbReference type="RuleBase" id="RU000688"/>
    </source>
</evidence>
<feature type="transmembrane region" description="Helical" evidence="15">
    <location>
        <begin position="75"/>
        <end position="100"/>
    </location>
</feature>
<dbReference type="InterPro" id="IPR002233">
    <property type="entry name" value="ADR_fam"/>
</dbReference>
<sequence length="493" mass="55127">MAFVGTVPTLVNQSQHINASVAPQLSPKPLDHSQPEHMLMGFAMAVLVLVIVFGNVLVITAILRFQRLQTVTNLFIASLAVADLIMGVVVVPFGSSYILLESWQFGNFMCEFWTATDVLCVTASIETLCVIALDRYLAITLPLRYPVLLTRARAFVVVLGVWVVASLISFLPIHLKLWVAQDLKAQECLANETCCEFDTNVVYTVSSSIVSFYLPLVVMIFLYTRVFQEAQKQLEKIRGQERYFHNLHYTGELAYPDDPDAMNKLKTRTEVEQQAGEDRLNMQKTGVLEIAQEEKGAQQKARTDKGGGKHSATKRLKFCLKEHKAVKTLGIIMGTFTLCWLPFFILNVLRTLLGDVKLLFTLLNWLGYCNSAFNPFIYCRSPDFWHAFQEILCLRGKRKCCASWRERGWCRERDCYSNPPGRMNGDSALNGVLDVQQRSGWKGSLDLQDSSVALAPPTSCCEQLLEVAPGSLTQWQANSSANGGCKENLASIA</sequence>
<dbReference type="Ensembl" id="ENSATET00000042691.2">
    <property type="protein sequence ID" value="ENSATEP00000071684.1"/>
    <property type="gene ID" value="ENSATEG00000026283.2"/>
</dbReference>
<reference evidence="17" key="1">
    <citation type="submission" date="2021-04" db="EMBL/GenBank/DDBJ databases">
        <authorList>
            <consortium name="Wellcome Sanger Institute Data Sharing"/>
        </authorList>
    </citation>
    <scope>NUCLEOTIDE SEQUENCE [LARGE SCALE GENOMIC DNA]</scope>
</reference>
<evidence type="ECO:0000256" key="6">
    <source>
        <dbReference type="ARBA" id="ARBA00023040"/>
    </source>
</evidence>
<dbReference type="GO" id="GO:0005886">
    <property type="term" value="C:plasma membrane"/>
    <property type="evidence" value="ECO:0007669"/>
    <property type="project" value="UniProtKB-SubCell"/>
</dbReference>
<gene>
    <name evidence="17" type="primary">ADRB2</name>
</gene>
<evidence type="ECO:0000256" key="12">
    <source>
        <dbReference type="ARBA" id="ARBA00023288"/>
    </source>
</evidence>
<dbReference type="InterPro" id="IPR000276">
    <property type="entry name" value="GPCR_Rhodpsn"/>
</dbReference>
<dbReference type="GO" id="GO:0004941">
    <property type="term" value="F:beta2-adrenergic receptor activity"/>
    <property type="evidence" value="ECO:0007669"/>
    <property type="project" value="TreeGrafter"/>
</dbReference>
<dbReference type="InParanoid" id="A0A7N6C2F3"/>
<accession>A0A7N6C2F3</accession>
<feature type="domain" description="G-protein coupled receptors family 1 profile" evidence="16">
    <location>
        <begin position="54"/>
        <end position="378"/>
    </location>
</feature>
<keyword evidence="10 14" id="KW-0675">Receptor</keyword>
<keyword evidence="4 14" id="KW-0812">Transmembrane</keyword>
<dbReference type="PROSITE" id="PS50262">
    <property type="entry name" value="G_PROTEIN_RECEP_F1_2"/>
    <property type="match status" value="1"/>
</dbReference>
<proteinExistence type="inferred from homology"/>
<evidence type="ECO:0000313" key="18">
    <source>
        <dbReference type="Proteomes" id="UP000265040"/>
    </source>
</evidence>
<name>A0A7N6C2F3_ANATE</name>
<dbReference type="GO" id="GO:0043410">
    <property type="term" value="P:positive regulation of MAPK cascade"/>
    <property type="evidence" value="ECO:0007669"/>
    <property type="project" value="TreeGrafter"/>
</dbReference>
<dbReference type="PRINTS" id="PR00237">
    <property type="entry name" value="GPCRRHODOPSN"/>
</dbReference>
<dbReference type="SUPFAM" id="SSF81321">
    <property type="entry name" value="Family A G protein-coupled receptor-like"/>
    <property type="match status" value="1"/>
</dbReference>
<feature type="transmembrane region" description="Helical" evidence="15">
    <location>
        <begin position="325"/>
        <end position="346"/>
    </location>
</feature>
<evidence type="ECO:0000256" key="13">
    <source>
        <dbReference type="ARBA" id="ARBA00030379"/>
    </source>
</evidence>
<dbReference type="Gene3D" id="1.20.1070.10">
    <property type="entry name" value="Rhodopsin 7-helix transmembrane proteins"/>
    <property type="match status" value="1"/>
</dbReference>
<dbReference type="Proteomes" id="UP000265040">
    <property type="component" value="Chromosome 14"/>
</dbReference>
<evidence type="ECO:0000256" key="8">
    <source>
        <dbReference type="ARBA" id="ARBA00023139"/>
    </source>
</evidence>
<feature type="transmembrane region" description="Helical" evidence="15">
    <location>
        <begin position="38"/>
        <end position="63"/>
    </location>
</feature>
<evidence type="ECO:0000256" key="3">
    <source>
        <dbReference type="ARBA" id="ARBA00022475"/>
    </source>
</evidence>
<keyword evidence="18" id="KW-1185">Reference proteome</keyword>
<keyword evidence="9" id="KW-1015">Disulfide bond</keyword>
<dbReference type="PRINTS" id="PR01103">
    <property type="entry name" value="ADRENERGICR"/>
</dbReference>
<evidence type="ECO:0000313" key="17">
    <source>
        <dbReference type="Ensembl" id="ENSATEP00000071684.1"/>
    </source>
</evidence>
<keyword evidence="5 15" id="KW-1133">Transmembrane helix</keyword>
<keyword evidence="3" id="KW-1003">Cell membrane</keyword>
<evidence type="ECO:0000256" key="15">
    <source>
        <dbReference type="SAM" id="Phobius"/>
    </source>
</evidence>
<dbReference type="GeneTree" id="ENSGT00940000159538"/>
<dbReference type="PROSITE" id="PS00237">
    <property type="entry name" value="G_PROTEIN_RECEP_F1_1"/>
    <property type="match status" value="1"/>
</dbReference>
<dbReference type="GO" id="GO:0071880">
    <property type="term" value="P:adenylate cyclase-activating adrenergic receptor signaling pathway"/>
    <property type="evidence" value="ECO:0007669"/>
    <property type="project" value="TreeGrafter"/>
</dbReference>
<keyword evidence="7 15" id="KW-0472">Membrane</keyword>
<dbReference type="InterPro" id="IPR017452">
    <property type="entry name" value="GPCR_Rhodpsn_7TM"/>
</dbReference>
<dbReference type="PANTHER" id="PTHR24248">
    <property type="entry name" value="ADRENERGIC RECEPTOR-RELATED G-PROTEIN COUPLED RECEPTOR"/>
    <property type="match status" value="1"/>
</dbReference>
<evidence type="ECO:0000256" key="2">
    <source>
        <dbReference type="ARBA" id="ARBA00022188"/>
    </source>
</evidence>
<comment type="subcellular location">
    <subcellularLocation>
        <location evidence="1">Cell membrane</location>
        <topology evidence="1">Multi-pass membrane protein</topology>
    </subcellularLocation>
</comment>
<evidence type="ECO:0000256" key="1">
    <source>
        <dbReference type="ARBA" id="ARBA00004651"/>
    </source>
</evidence>
<comment type="similarity">
    <text evidence="14">Belongs to the G-protein coupled receptor 1 family.</text>
</comment>
<dbReference type="OrthoDB" id="5975661at2759"/>
<keyword evidence="8" id="KW-0564">Palmitate</keyword>
<protein>
    <recommendedName>
        <fullName evidence="2">Beta-2 adrenergic receptor</fullName>
    </recommendedName>
    <alternativeName>
        <fullName evidence="13">Beta-2 adrenoreceptor</fullName>
    </alternativeName>
</protein>
<feature type="transmembrane region" description="Helical" evidence="15">
    <location>
        <begin position="201"/>
        <end position="223"/>
    </location>
</feature>
<evidence type="ECO:0000256" key="10">
    <source>
        <dbReference type="ARBA" id="ARBA00023170"/>
    </source>
</evidence>
<keyword evidence="6 14" id="KW-0297">G-protein coupled receptor</keyword>
<dbReference type="PANTHER" id="PTHR24248:SF21">
    <property type="entry name" value="BETA-2 ADRENERGIC RECEPTOR"/>
    <property type="match status" value="1"/>
</dbReference>
<evidence type="ECO:0000256" key="7">
    <source>
        <dbReference type="ARBA" id="ARBA00023136"/>
    </source>
</evidence>
<evidence type="ECO:0000256" key="4">
    <source>
        <dbReference type="ARBA" id="ARBA00022692"/>
    </source>
</evidence>
<evidence type="ECO:0000256" key="11">
    <source>
        <dbReference type="ARBA" id="ARBA00023224"/>
    </source>
</evidence>
<evidence type="ECO:0000256" key="5">
    <source>
        <dbReference type="ARBA" id="ARBA00022989"/>
    </source>
</evidence>
<feature type="transmembrane region" description="Helical" evidence="15">
    <location>
        <begin position="112"/>
        <end position="133"/>
    </location>
</feature>
<dbReference type="Pfam" id="PF00001">
    <property type="entry name" value="7tm_1"/>
    <property type="match status" value="1"/>
</dbReference>
<organism evidence="17 18">
    <name type="scientific">Anabas testudineus</name>
    <name type="common">Climbing perch</name>
    <name type="synonym">Anthias testudineus</name>
    <dbReference type="NCBI Taxonomy" id="64144"/>
    <lineage>
        <taxon>Eukaryota</taxon>
        <taxon>Metazoa</taxon>
        <taxon>Chordata</taxon>
        <taxon>Craniata</taxon>
        <taxon>Vertebrata</taxon>
        <taxon>Euteleostomi</taxon>
        <taxon>Actinopterygii</taxon>
        <taxon>Neopterygii</taxon>
        <taxon>Teleostei</taxon>
        <taxon>Neoteleostei</taxon>
        <taxon>Acanthomorphata</taxon>
        <taxon>Anabantaria</taxon>
        <taxon>Anabantiformes</taxon>
        <taxon>Anabantoidei</taxon>
        <taxon>Anabantidae</taxon>
        <taxon>Anabas</taxon>
    </lineage>
</organism>
<dbReference type="SMART" id="SM01381">
    <property type="entry name" value="7TM_GPCR_Srsx"/>
    <property type="match status" value="1"/>
</dbReference>
<dbReference type="OMA" id="LNMQQTE"/>
<dbReference type="GO" id="GO:0051380">
    <property type="term" value="F:norepinephrine binding"/>
    <property type="evidence" value="ECO:0007669"/>
    <property type="project" value="TreeGrafter"/>
</dbReference>
<reference evidence="17" key="3">
    <citation type="submission" date="2025-09" db="UniProtKB">
        <authorList>
            <consortium name="Ensembl"/>
        </authorList>
    </citation>
    <scope>IDENTIFICATION</scope>
</reference>
<keyword evidence="11 14" id="KW-0807">Transducer</keyword>
<dbReference type="AlphaFoldDB" id="A0A7N6C2F3"/>
<dbReference type="GO" id="GO:0002025">
    <property type="term" value="P:norepinephrine-epinephrine-mediated vasodilation involved in regulation of systemic arterial blood pressure"/>
    <property type="evidence" value="ECO:0007669"/>
    <property type="project" value="TreeGrafter"/>
</dbReference>
<evidence type="ECO:0000256" key="9">
    <source>
        <dbReference type="ARBA" id="ARBA00023157"/>
    </source>
</evidence>